<evidence type="ECO:0000313" key="4">
    <source>
        <dbReference type="EMBL" id="CFS16814.1"/>
    </source>
</evidence>
<evidence type="ECO:0000313" key="6">
    <source>
        <dbReference type="EMBL" id="CKT89939.1"/>
    </source>
</evidence>
<dbReference type="Proteomes" id="UP000046680">
    <property type="component" value="Unassembled WGS sequence"/>
</dbReference>
<dbReference type="EMBL" id="CNFU01001926">
    <property type="protein sequence ID" value="CKT89939.1"/>
    <property type="molecule type" value="Genomic_DNA"/>
</dbReference>
<dbReference type="EMBL" id="CHKL01001206">
    <property type="protein sequence ID" value="COX80302.1"/>
    <property type="molecule type" value="Genomic_DNA"/>
</dbReference>
<evidence type="ECO:0000313" key="19">
    <source>
        <dbReference type="Proteomes" id="UP000048948"/>
    </source>
</evidence>
<dbReference type="Proteomes" id="UP000039217">
    <property type="component" value="Unassembled WGS sequence"/>
</dbReference>
<evidence type="ECO:0000313" key="9">
    <source>
        <dbReference type="EMBL" id="COX06288.1"/>
    </source>
</evidence>
<dbReference type="Proteomes" id="UP000048600">
    <property type="component" value="Unassembled WGS sequence"/>
</dbReference>
<dbReference type="EMBL" id="CSAD01001324">
    <property type="protein sequence ID" value="COX06288.1"/>
    <property type="molecule type" value="Genomic_DNA"/>
</dbReference>
<dbReference type="Proteomes" id="UP000236349">
    <property type="component" value="Chromosome"/>
</dbReference>
<evidence type="ECO:0000313" key="8">
    <source>
        <dbReference type="EMBL" id="CNX02063.1"/>
    </source>
</evidence>
<reference evidence="1 22" key="2">
    <citation type="submission" date="2017-10" db="EMBL/GenBank/DDBJ databases">
        <title>Clinical isolate obtained from a human patient with meningeal tuberculosis in michoacan, Mexico.</title>
        <authorList>
            <person name="Guillen-Nepita A.L."/>
            <person name="Negrete-Paz A.M."/>
            <person name="Vazquez-Marrufo G."/>
            <person name="Cruz-Hernandez A."/>
            <person name="Fresia P."/>
            <person name="Naya H."/>
            <person name="Vazquez-Garciduenas M.S."/>
        </authorList>
    </citation>
    <scope>NUCLEOTIDE SEQUENCE [LARGE SCALE GENOMIC DNA]</scope>
    <source>
        <strain evidence="22">Beijing/MYC004</strain>
        <strain evidence="1">MYC004</strain>
    </source>
</reference>
<evidence type="ECO:0000313" key="11">
    <source>
        <dbReference type="EMBL" id="COX89982.1"/>
    </source>
</evidence>
<organism evidence="1 22">
    <name type="scientific">Mycobacterium tuberculosis</name>
    <dbReference type="NCBI Taxonomy" id="1773"/>
    <lineage>
        <taxon>Bacteria</taxon>
        <taxon>Bacillati</taxon>
        <taxon>Actinomycetota</taxon>
        <taxon>Actinomycetes</taxon>
        <taxon>Mycobacteriales</taxon>
        <taxon>Mycobacteriaceae</taxon>
        <taxon>Mycobacterium</taxon>
        <taxon>Mycobacterium tuberculosis complex</taxon>
    </lineage>
</organism>
<evidence type="ECO:0000313" key="2">
    <source>
        <dbReference type="EMBL" id="CFE50454.1"/>
    </source>
</evidence>
<dbReference type="AlphaFoldDB" id="A0A0T5XUH8"/>
<evidence type="ECO:0000313" key="5">
    <source>
        <dbReference type="EMBL" id="CKT64516.1"/>
    </source>
</evidence>
<evidence type="ECO:0000313" key="15">
    <source>
        <dbReference type="Proteomes" id="UP000046680"/>
    </source>
</evidence>
<evidence type="ECO:0000313" key="3">
    <source>
        <dbReference type="EMBL" id="CFE89535.1"/>
    </source>
</evidence>
<dbReference type="Proteomes" id="UP000046947">
    <property type="component" value="Unassembled WGS sequence"/>
</dbReference>
<evidence type="ECO:0000313" key="21">
    <source>
        <dbReference type="Proteomes" id="UP000050164"/>
    </source>
</evidence>
<proteinExistence type="predicted"/>
<evidence type="ECO:0000313" key="10">
    <source>
        <dbReference type="EMBL" id="COX80302.1"/>
    </source>
</evidence>
<name>A0A0T5XUH8_MYCTX</name>
<evidence type="ECO:0000313" key="13">
    <source>
        <dbReference type="Proteomes" id="UP000044938"/>
    </source>
</evidence>
<dbReference type="Proteomes" id="UP000049023">
    <property type="component" value="Unassembled WGS sequence"/>
</dbReference>
<dbReference type="EMBL" id="CSAJ01001350">
    <property type="protein sequence ID" value="COX89982.1"/>
    <property type="molecule type" value="Genomic_DNA"/>
</dbReference>
<sequence length="58" mass="5967">MLTAAAALAELIADPIPAKSAAAATTSSGETITHDIACLPTPHGLVPDYQRHTRTGRN</sequence>
<gene>
    <name evidence="1" type="ORF">CAB90_00847</name>
    <name evidence="4" type="ORF">ERS007657_04353</name>
    <name evidence="8" type="ORF">ERS007661_04416</name>
    <name evidence="9" type="ORF">ERS007679_04620</name>
    <name evidence="2" type="ORF">ERS007681_04756</name>
    <name evidence="3" type="ORF">ERS007688_04719</name>
    <name evidence="11" type="ORF">ERS007720_04989</name>
    <name evidence="10" type="ORF">ERS007741_04740</name>
    <name evidence="7" type="ORF">ERS027646_04732</name>
    <name evidence="5" type="ORF">ERS027659_04677</name>
    <name evidence="6" type="ORF">ERS027661_04815</name>
</gene>
<dbReference type="Proteomes" id="UP000048289">
    <property type="component" value="Unassembled WGS sequence"/>
</dbReference>
<dbReference type="Proteomes" id="UP000048948">
    <property type="component" value="Unassembled WGS sequence"/>
</dbReference>
<reference evidence="12 13" key="1">
    <citation type="submission" date="2015-03" db="EMBL/GenBank/DDBJ databases">
        <authorList>
            <consortium name="Pathogen Informatics"/>
        </authorList>
    </citation>
    <scope>NUCLEOTIDE SEQUENCE [LARGE SCALE GENOMIC DNA]</scope>
    <source>
        <strain evidence="7 19">Bir 172</strain>
        <strain evidence="5 21">Bir 185</strain>
        <strain evidence="6 20">Bir 187</strain>
        <strain evidence="4 15">C09601061</strain>
        <strain evidence="8 12">D00501624</strain>
        <strain evidence="9 14">G09801536</strain>
        <strain evidence="2 17">G09901357</strain>
        <strain evidence="3 16">H09601792</strain>
        <strain evidence="11 13">M09401471</strain>
        <strain evidence="10 18">P00601463</strain>
    </source>
</reference>
<accession>A0A0T5XUH8</accession>
<dbReference type="Proteomes" id="UP000045842">
    <property type="component" value="Unassembled WGS sequence"/>
</dbReference>
<evidence type="ECO:0000313" key="7">
    <source>
        <dbReference type="EMBL" id="CKU37102.1"/>
    </source>
</evidence>
<evidence type="ECO:0000313" key="18">
    <source>
        <dbReference type="Proteomes" id="UP000048600"/>
    </source>
</evidence>
<evidence type="ECO:0000313" key="16">
    <source>
        <dbReference type="Proteomes" id="UP000046947"/>
    </source>
</evidence>
<dbReference type="Proteomes" id="UP000050164">
    <property type="component" value="Unassembled WGS sequence"/>
</dbReference>
<protein>
    <submittedName>
        <fullName evidence="1">Uncharacterized protein</fullName>
    </submittedName>
</protein>
<dbReference type="EMBL" id="CGCX01002850">
    <property type="protein sequence ID" value="CFS16814.1"/>
    <property type="molecule type" value="Genomic_DNA"/>
</dbReference>
<evidence type="ECO:0000313" key="22">
    <source>
        <dbReference type="Proteomes" id="UP000236349"/>
    </source>
</evidence>
<dbReference type="EMBL" id="CFOE01001379">
    <property type="protein sequence ID" value="CFE50454.1"/>
    <property type="molecule type" value="Genomic_DNA"/>
</dbReference>
<dbReference type="EMBL" id="CFOH01001677">
    <property type="protein sequence ID" value="CFE89535.1"/>
    <property type="molecule type" value="Genomic_DNA"/>
</dbReference>
<dbReference type="EMBL" id="CP024614">
    <property type="protein sequence ID" value="AUS49814.1"/>
    <property type="molecule type" value="Genomic_DNA"/>
</dbReference>
<evidence type="ECO:0000313" key="1">
    <source>
        <dbReference type="EMBL" id="AUS49814.1"/>
    </source>
</evidence>
<evidence type="ECO:0000313" key="14">
    <source>
        <dbReference type="Proteomes" id="UP000045842"/>
    </source>
</evidence>
<dbReference type="EMBL" id="CNGE01001642">
    <property type="protein sequence ID" value="CKU37102.1"/>
    <property type="molecule type" value="Genomic_DNA"/>
</dbReference>
<evidence type="ECO:0000313" key="12">
    <source>
        <dbReference type="Proteomes" id="UP000039217"/>
    </source>
</evidence>
<dbReference type="EMBL" id="CQQC01002618">
    <property type="protein sequence ID" value="CNX02063.1"/>
    <property type="molecule type" value="Genomic_DNA"/>
</dbReference>
<dbReference type="Proteomes" id="UP000044938">
    <property type="component" value="Unassembled WGS sequence"/>
</dbReference>
<evidence type="ECO:0000313" key="20">
    <source>
        <dbReference type="Proteomes" id="UP000049023"/>
    </source>
</evidence>
<evidence type="ECO:0000313" key="17">
    <source>
        <dbReference type="Proteomes" id="UP000048289"/>
    </source>
</evidence>
<dbReference type="EMBL" id="CNFT01001804">
    <property type="protein sequence ID" value="CKT64516.1"/>
    <property type="molecule type" value="Genomic_DNA"/>
</dbReference>